<dbReference type="InterPro" id="IPR041614">
    <property type="entry name" value="DprA_WH"/>
</dbReference>
<evidence type="ECO:0000259" key="3">
    <source>
        <dbReference type="Pfam" id="PF17782"/>
    </source>
</evidence>
<dbReference type="AlphaFoldDB" id="A0A3N4PPZ2"/>
<dbReference type="PANTHER" id="PTHR43022:SF1">
    <property type="entry name" value="PROTEIN SMF"/>
    <property type="match status" value="1"/>
</dbReference>
<gene>
    <name evidence="4" type="primary">dprA</name>
    <name evidence="4" type="ORF">EGT74_23025</name>
</gene>
<dbReference type="Gene3D" id="3.40.50.450">
    <property type="match status" value="1"/>
</dbReference>
<evidence type="ECO:0000259" key="2">
    <source>
        <dbReference type="Pfam" id="PF02481"/>
    </source>
</evidence>
<dbReference type="InterPro" id="IPR010994">
    <property type="entry name" value="RuvA_2-like"/>
</dbReference>
<feature type="domain" description="DprA winged helix" evidence="3">
    <location>
        <begin position="309"/>
        <end position="361"/>
    </location>
</feature>
<comment type="caution">
    <text evidence="4">The sequence shown here is derived from an EMBL/GenBank/DDBJ whole genome shotgun (WGS) entry which is preliminary data.</text>
</comment>
<evidence type="ECO:0000313" key="5">
    <source>
        <dbReference type="Proteomes" id="UP000278351"/>
    </source>
</evidence>
<keyword evidence="5" id="KW-1185">Reference proteome</keyword>
<dbReference type="RefSeq" id="WP_123848818.1">
    <property type="nucleotide sequence ID" value="NZ_RPDH01000002.1"/>
</dbReference>
<proteinExistence type="inferred from homology"/>
<name>A0A3N4PPZ2_9BACT</name>
<dbReference type="Gene3D" id="1.10.10.10">
    <property type="entry name" value="Winged helix-like DNA-binding domain superfamily/Winged helix DNA-binding domain"/>
    <property type="match status" value="1"/>
</dbReference>
<dbReference type="GO" id="GO:0006281">
    <property type="term" value="P:DNA repair"/>
    <property type="evidence" value="ECO:0007669"/>
    <property type="project" value="UniProtKB-KW"/>
</dbReference>
<dbReference type="SUPFAM" id="SSF102405">
    <property type="entry name" value="MCP/YpsA-like"/>
    <property type="match status" value="1"/>
</dbReference>
<dbReference type="InterPro" id="IPR057666">
    <property type="entry name" value="DrpA_SLOG"/>
</dbReference>
<dbReference type="InterPro" id="IPR003488">
    <property type="entry name" value="DprA"/>
</dbReference>
<protein>
    <submittedName>
        <fullName evidence="4">DNA-protecting protein DprA</fullName>
    </submittedName>
</protein>
<dbReference type="InterPro" id="IPR036388">
    <property type="entry name" value="WH-like_DNA-bd_sf"/>
</dbReference>
<dbReference type="Pfam" id="PF02481">
    <property type="entry name" value="DNA_processg_A"/>
    <property type="match status" value="1"/>
</dbReference>
<dbReference type="EMBL" id="RPDH01000002">
    <property type="protein sequence ID" value="RPE09838.1"/>
    <property type="molecule type" value="Genomic_DNA"/>
</dbReference>
<sequence>MRDELHYRIALTLIPQVGDVVAKELLRQLGTARDIFTAKRKHLECIPGVGVQRAAAIRHFNAFHLADAEIGFMQRNGVQAVFYTDAAYPKRLQHCYDSPVMLYTKGQLDLQAEKMLGVVGTRKPTAYGLAICEQFVSAFTQHHITIVSGMAYGIDIAAHKTALQCGLPTIGVLAHGLDKLYPSTHAATARQMQENGGLLSDFGSGTRLSKQNFPRRNRIVAGLCDATLVIESGIKGGSLITADIAGSYNRDVLAVPGRIGDLRSEGCLELVRRNKAALVTGPDDVLDMLDWRPAAPKSAPAVQRRLFHHLTPALQHIMETLGSGHLHIDEIQHRSGVPQQEISGAMLQLEMEGLVRPMPGNTYQLICT</sequence>
<feature type="domain" description="Smf/DprA SLOG" evidence="2">
    <location>
        <begin position="80"/>
        <end position="289"/>
    </location>
</feature>
<dbReference type="Pfam" id="PF17782">
    <property type="entry name" value="WHD_DprA"/>
    <property type="match status" value="1"/>
</dbReference>
<dbReference type="GO" id="GO:0009294">
    <property type="term" value="P:DNA-mediated transformation"/>
    <property type="evidence" value="ECO:0007669"/>
    <property type="project" value="InterPro"/>
</dbReference>
<dbReference type="OrthoDB" id="9785707at2"/>
<dbReference type="PANTHER" id="PTHR43022">
    <property type="entry name" value="PROTEIN SMF"/>
    <property type="match status" value="1"/>
</dbReference>
<comment type="similarity">
    <text evidence="1">Belongs to the DprA/Smf family.</text>
</comment>
<dbReference type="NCBIfam" id="TIGR00732">
    <property type="entry name" value="dprA"/>
    <property type="match status" value="1"/>
</dbReference>
<evidence type="ECO:0000256" key="1">
    <source>
        <dbReference type="ARBA" id="ARBA00006525"/>
    </source>
</evidence>
<accession>A0A3N4PPZ2</accession>
<organism evidence="4 5">
    <name type="scientific">Chitinophaga lutea</name>
    <dbReference type="NCBI Taxonomy" id="2488634"/>
    <lineage>
        <taxon>Bacteria</taxon>
        <taxon>Pseudomonadati</taxon>
        <taxon>Bacteroidota</taxon>
        <taxon>Chitinophagia</taxon>
        <taxon>Chitinophagales</taxon>
        <taxon>Chitinophagaceae</taxon>
        <taxon>Chitinophaga</taxon>
    </lineage>
</organism>
<reference evidence="4 5" key="1">
    <citation type="submission" date="2018-11" db="EMBL/GenBank/DDBJ databases">
        <title>Chitinophaga lutea sp.nov., isolate from arsenic contaminated soil.</title>
        <authorList>
            <person name="Zong Y."/>
        </authorList>
    </citation>
    <scope>NUCLEOTIDE SEQUENCE [LARGE SCALE GENOMIC DNA]</scope>
    <source>
        <strain evidence="4 5">ZY74</strain>
    </source>
</reference>
<evidence type="ECO:0000313" key="4">
    <source>
        <dbReference type="EMBL" id="RPE09838.1"/>
    </source>
</evidence>
<dbReference type="SUPFAM" id="SSF47781">
    <property type="entry name" value="RuvA domain 2-like"/>
    <property type="match status" value="1"/>
</dbReference>
<dbReference type="Proteomes" id="UP000278351">
    <property type="component" value="Unassembled WGS sequence"/>
</dbReference>